<name>A0AA38H0X5_9TREE</name>
<comment type="caution">
    <text evidence="1">The sequence shown here is derived from an EMBL/GenBank/DDBJ whole genome shotgun (WGS) entry which is preliminary data.</text>
</comment>
<evidence type="ECO:0000313" key="1">
    <source>
        <dbReference type="EMBL" id="KAI9631745.1"/>
    </source>
</evidence>
<dbReference type="RefSeq" id="XP_052941522.1">
    <property type="nucleotide sequence ID" value="XM_053091539.1"/>
</dbReference>
<proteinExistence type="predicted"/>
<organism evidence="1 2">
    <name type="scientific">Dioszegia hungarica</name>
    <dbReference type="NCBI Taxonomy" id="4972"/>
    <lineage>
        <taxon>Eukaryota</taxon>
        <taxon>Fungi</taxon>
        <taxon>Dikarya</taxon>
        <taxon>Basidiomycota</taxon>
        <taxon>Agaricomycotina</taxon>
        <taxon>Tremellomycetes</taxon>
        <taxon>Tremellales</taxon>
        <taxon>Bulleribasidiaceae</taxon>
        <taxon>Dioszegia</taxon>
    </lineage>
</organism>
<evidence type="ECO:0000313" key="2">
    <source>
        <dbReference type="Proteomes" id="UP001164286"/>
    </source>
</evidence>
<sequence>MSDPERYTPPDPSVATLLTDAVPTATQEGTCFENLPAEVRSRVFRALPGIETNVDFNTLLSSPDGPSVKTWSISRRKFSLSNKALYKFHTDFDPNPDCFTLDNMTMRRILRLSDDADIAASFATRRDACKKRLLASAENDKPILLIRDYRADPALQELIKFVLSLKAEDSSVCSNWQAVAISPSETRIEPDSIRMLTPIGPTPQRVDWSHLRGLKLHYKPRPNETVYLDGLPTSSEFTVHTDGVPRFDTRGATLPDGKTHVIWDLSAPDTDSPGFDVNAYFDAFKVLGHGLITTRHTASGKFEVLMPSDVLGHTGFVSELKKQTRIMTKRFKDKGLVFSVVYIDGS</sequence>
<protein>
    <submittedName>
        <fullName evidence="1">Uncharacterized protein</fullName>
    </submittedName>
</protein>
<dbReference type="GeneID" id="77730744"/>
<dbReference type="Proteomes" id="UP001164286">
    <property type="component" value="Unassembled WGS sequence"/>
</dbReference>
<gene>
    <name evidence="1" type="ORF">MKK02DRAFT_41373</name>
</gene>
<reference evidence="1" key="1">
    <citation type="journal article" date="2022" name="G3 (Bethesda)">
        <title>High quality genome of the basidiomycete yeast Dioszegia hungarica PDD-24b-2 isolated from cloud water.</title>
        <authorList>
            <person name="Jarrige D."/>
            <person name="Haridas S."/>
            <person name="Bleykasten-Grosshans C."/>
            <person name="Joly M."/>
            <person name="Nadalig T."/>
            <person name="Sancelme M."/>
            <person name="Vuilleumier S."/>
            <person name="Grigoriev I.V."/>
            <person name="Amato P."/>
            <person name="Bringel F."/>
        </authorList>
    </citation>
    <scope>NUCLEOTIDE SEQUENCE</scope>
    <source>
        <strain evidence="1">PDD-24b-2</strain>
    </source>
</reference>
<keyword evidence="2" id="KW-1185">Reference proteome</keyword>
<dbReference type="EMBL" id="JAKWFO010000016">
    <property type="protein sequence ID" value="KAI9631745.1"/>
    <property type="molecule type" value="Genomic_DNA"/>
</dbReference>
<accession>A0AA38H0X5</accession>
<dbReference type="AlphaFoldDB" id="A0AA38H0X5"/>